<comment type="caution">
    <text evidence="12">The sequence shown here is derived from an EMBL/GenBank/DDBJ whole genome shotgun (WGS) entry which is preliminary data.</text>
</comment>
<feature type="compositionally biased region" description="Polar residues" evidence="10">
    <location>
        <begin position="177"/>
        <end position="200"/>
    </location>
</feature>
<dbReference type="Pfam" id="PF04290">
    <property type="entry name" value="DctQ"/>
    <property type="match status" value="1"/>
</dbReference>
<keyword evidence="5 9" id="KW-0812">Transmembrane</keyword>
<dbReference type="InterPro" id="IPR055348">
    <property type="entry name" value="DctQ"/>
</dbReference>
<dbReference type="GO" id="GO:0015740">
    <property type="term" value="P:C4-dicarboxylate transport"/>
    <property type="evidence" value="ECO:0007669"/>
    <property type="project" value="TreeGrafter"/>
</dbReference>
<evidence type="ECO:0000256" key="3">
    <source>
        <dbReference type="ARBA" id="ARBA00022475"/>
    </source>
</evidence>
<keyword evidence="7 9" id="KW-0472">Membrane</keyword>
<dbReference type="EMBL" id="SODO01000006">
    <property type="protein sequence ID" value="TDW59015.1"/>
    <property type="molecule type" value="Genomic_DNA"/>
</dbReference>
<protein>
    <recommendedName>
        <fullName evidence="9">TRAP transporter small permease protein</fullName>
    </recommendedName>
</protein>
<keyword evidence="15" id="KW-1185">Reference proteome</keyword>
<feature type="domain" description="Tripartite ATP-independent periplasmic transporters DctQ component" evidence="11">
    <location>
        <begin position="24"/>
        <end position="147"/>
    </location>
</feature>
<accession>A0A235CIS2</accession>
<dbReference type="EMBL" id="NQJF01000007">
    <property type="protein sequence ID" value="OYD24284.1"/>
    <property type="molecule type" value="Genomic_DNA"/>
</dbReference>
<dbReference type="Proteomes" id="UP000243640">
    <property type="component" value="Unassembled WGS sequence"/>
</dbReference>
<evidence type="ECO:0000313" key="15">
    <source>
        <dbReference type="Proteomes" id="UP000295058"/>
    </source>
</evidence>
<dbReference type="InterPro" id="IPR007387">
    <property type="entry name" value="TRAP_DctQ"/>
</dbReference>
<dbReference type="AlphaFoldDB" id="A0A235CIS2"/>
<reference evidence="13 15" key="2">
    <citation type="submission" date="2019-03" db="EMBL/GenBank/DDBJ databases">
        <title>Genomic Encyclopedia of Archaeal and Bacterial Type Strains, Phase II (KMG-II): from individual species to whole genera.</title>
        <authorList>
            <person name="Goeker M."/>
        </authorList>
    </citation>
    <scope>NUCLEOTIDE SEQUENCE [LARGE SCALE GENOMIC DNA]</scope>
    <source>
        <strain evidence="13 15">DSM 15594</strain>
    </source>
</reference>
<dbReference type="PANTHER" id="PTHR35011:SF2">
    <property type="entry name" value="2,3-DIKETO-L-GULONATE TRAP TRANSPORTER SMALL PERMEASE PROTEIN YIAM"/>
    <property type="match status" value="1"/>
</dbReference>
<evidence type="ECO:0000256" key="10">
    <source>
        <dbReference type="SAM" id="MobiDB-lite"/>
    </source>
</evidence>
<evidence type="ECO:0000256" key="9">
    <source>
        <dbReference type="RuleBase" id="RU369079"/>
    </source>
</evidence>
<evidence type="ECO:0000256" key="4">
    <source>
        <dbReference type="ARBA" id="ARBA00022519"/>
    </source>
</evidence>
<dbReference type="OrthoDB" id="9791324at2"/>
<dbReference type="GO" id="GO:0022857">
    <property type="term" value="F:transmembrane transporter activity"/>
    <property type="evidence" value="ECO:0007669"/>
    <property type="project" value="UniProtKB-UniRule"/>
</dbReference>
<comment type="subunit">
    <text evidence="9">The complex comprises the extracytoplasmic solute receptor protein and the two transmembrane proteins.</text>
</comment>
<keyword evidence="2 9" id="KW-0813">Transport</keyword>
<dbReference type="GO" id="GO:0005886">
    <property type="term" value="C:plasma membrane"/>
    <property type="evidence" value="ECO:0007669"/>
    <property type="project" value="UniProtKB-SubCell"/>
</dbReference>
<keyword evidence="6 9" id="KW-1133">Transmembrane helix</keyword>
<feature type="transmembrane region" description="Helical" evidence="9">
    <location>
        <begin position="12"/>
        <end position="37"/>
    </location>
</feature>
<feature type="region of interest" description="Disordered" evidence="10">
    <location>
        <begin position="169"/>
        <end position="200"/>
    </location>
</feature>
<sequence length="200" mass="23090">MRKLILQLDKLENYLCQLLLCLFVVLLFAQVILRVVFNYGIPWSEELSRFSFVWFVFLGASYAARLSAHNRVTFHLRMMPPGLRKGVELVGDLFWIAFNTLMTLKSIEVIESMMEFTFYSPALDWSMAYLYMIFPISFTLTTIRIIQVNYLKLTGTTFDDVDEPKLEEIEQKADSVTRPNKNESSGNQSGKTTKGRNTLA</sequence>
<comment type="function">
    <text evidence="9">Part of the tripartite ATP-independent periplasmic (TRAP) transport system.</text>
</comment>
<evidence type="ECO:0000313" key="12">
    <source>
        <dbReference type="EMBL" id="OYD24284.1"/>
    </source>
</evidence>
<evidence type="ECO:0000256" key="5">
    <source>
        <dbReference type="ARBA" id="ARBA00022692"/>
    </source>
</evidence>
<evidence type="ECO:0000256" key="7">
    <source>
        <dbReference type="ARBA" id="ARBA00023136"/>
    </source>
</evidence>
<evidence type="ECO:0000256" key="6">
    <source>
        <dbReference type="ARBA" id="ARBA00022989"/>
    </source>
</evidence>
<dbReference type="PANTHER" id="PTHR35011">
    <property type="entry name" value="2,3-DIKETO-L-GULONATE TRAP TRANSPORTER SMALL PERMEASE PROTEIN YIAM"/>
    <property type="match status" value="1"/>
</dbReference>
<dbReference type="RefSeq" id="WP_094278254.1">
    <property type="nucleotide sequence ID" value="NZ_NQJF01000007.1"/>
</dbReference>
<organism evidence="12 14">
    <name type="scientific">Oceanimonas baumannii</name>
    <dbReference type="NCBI Taxonomy" id="129578"/>
    <lineage>
        <taxon>Bacteria</taxon>
        <taxon>Pseudomonadati</taxon>
        <taxon>Pseudomonadota</taxon>
        <taxon>Gammaproteobacteria</taxon>
        <taxon>Aeromonadales</taxon>
        <taxon>Aeromonadaceae</taxon>
        <taxon>Oceanimonas</taxon>
    </lineage>
</organism>
<evidence type="ECO:0000313" key="14">
    <source>
        <dbReference type="Proteomes" id="UP000243640"/>
    </source>
</evidence>
<name>A0A235CIS2_9GAMM</name>
<feature type="transmembrane region" description="Helical" evidence="9">
    <location>
        <begin position="127"/>
        <end position="146"/>
    </location>
</feature>
<evidence type="ECO:0000256" key="8">
    <source>
        <dbReference type="ARBA" id="ARBA00038436"/>
    </source>
</evidence>
<gene>
    <name evidence="12" type="ORF">B6S09_09435</name>
    <name evidence="13" type="ORF">LY04_01838</name>
</gene>
<evidence type="ECO:0000256" key="2">
    <source>
        <dbReference type="ARBA" id="ARBA00022448"/>
    </source>
</evidence>
<evidence type="ECO:0000313" key="13">
    <source>
        <dbReference type="EMBL" id="TDW59015.1"/>
    </source>
</evidence>
<reference evidence="12 14" key="1">
    <citation type="submission" date="2017-08" db="EMBL/GenBank/DDBJ databases">
        <title>Draft Genome Sequence of the Marine Bacterium Oceanimonas baumannii ATCC 700832.</title>
        <authorList>
            <person name="Mcclelland W.D."/>
            <person name="Brennan M.A."/>
            <person name="Trachtenberg A.M."/>
            <person name="Maclea K.S."/>
        </authorList>
    </citation>
    <scope>NUCLEOTIDE SEQUENCE [LARGE SCALE GENOMIC DNA]</scope>
    <source>
        <strain evidence="12 14">ATCC 700832</strain>
    </source>
</reference>
<dbReference type="Proteomes" id="UP000295058">
    <property type="component" value="Unassembled WGS sequence"/>
</dbReference>
<keyword evidence="4 9" id="KW-0997">Cell inner membrane</keyword>
<evidence type="ECO:0000256" key="1">
    <source>
        <dbReference type="ARBA" id="ARBA00004429"/>
    </source>
</evidence>
<keyword evidence="3" id="KW-1003">Cell membrane</keyword>
<comment type="similarity">
    <text evidence="8 9">Belongs to the TRAP transporter small permease family.</text>
</comment>
<evidence type="ECO:0000259" key="11">
    <source>
        <dbReference type="Pfam" id="PF04290"/>
    </source>
</evidence>
<proteinExistence type="inferred from homology"/>
<comment type="subcellular location">
    <subcellularLocation>
        <location evidence="1 9">Cell inner membrane</location>
        <topology evidence="1 9">Multi-pass membrane protein</topology>
    </subcellularLocation>
</comment>
<feature type="transmembrane region" description="Helical" evidence="9">
    <location>
        <begin position="89"/>
        <end position="107"/>
    </location>
</feature>
<feature type="transmembrane region" description="Helical" evidence="9">
    <location>
        <begin position="49"/>
        <end position="68"/>
    </location>
</feature>